<feature type="signal peptide" evidence="1">
    <location>
        <begin position="1"/>
        <end position="16"/>
    </location>
</feature>
<gene>
    <name evidence="2" type="ORF">AMTR_s00068p00049790</name>
</gene>
<dbReference type="HOGENOM" id="CLU_158271_0_0_1"/>
<evidence type="ECO:0008006" key="4">
    <source>
        <dbReference type="Google" id="ProtNLM"/>
    </source>
</evidence>
<dbReference type="Proteomes" id="UP000017836">
    <property type="component" value="Unassembled WGS sequence"/>
</dbReference>
<dbReference type="EMBL" id="KI392059">
    <property type="protein sequence ID" value="ERN20384.1"/>
    <property type="molecule type" value="Genomic_DNA"/>
</dbReference>
<dbReference type="eggNOG" id="ENOG502S81K">
    <property type="taxonomic scope" value="Eukaryota"/>
</dbReference>
<dbReference type="AlphaFoldDB" id="U5DCW6"/>
<dbReference type="PANTHER" id="PTHR34132:SF4">
    <property type="entry name" value="EXPRESSED PROTEIN"/>
    <property type="match status" value="1"/>
</dbReference>
<name>U5DCW6_AMBTC</name>
<dbReference type="KEGG" id="atr:18448796"/>
<reference evidence="3" key="1">
    <citation type="journal article" date="2013" name="Science">
        <title>The Amborella genome and the evolution of flowering plants.</title>
        <authorList>
            <consortium name="Amborella Genome Project"/>
        </authorList>
    </citation>
    <scope>NUCLEOTIDE SEQUENCE [LARGE SCALE GENOMIC DNA]</scope>
</reference>
<dbReference type="Gramene" id="ERN20384">
    <property type="protein sequence ID" value="ERN20384"/>
    <property type="gene ID" value="AMTR_s00068p00049790"/>
</dbReference>
<evidence type="ECO:0000256" key="1">
    <source>
        <dbReference type="SAM" id="SignalP"/>
    </source>
</evidence>
<dbReference type="OrthoDB" id="776916at2759"/>
<keyword evidence="1" id="KW-0732">Signal</keyword>
<sequence>MCPLRLMLVFLSATLAGYFAWRSIRSKSDDDSGDLVVNDLPENKVACSTKVASSLGNGFWTLVDMASGRYLWRNLRVKEEPKPKEC</sequence>
<dbReference type="PANTHER" id="PTHR34132">
    <property type="entry name" value="EMB|CAB87627.1-RELATED"/>
    <property type="match status" value="1"/>
</dbReference>
<evidence type="ECO:0000313" key="2">
    <source>
        <dbReference type="EMBL" id="ERN20384.1"/>
    </source>
</evidence>
<dbReference type="OMA" id="WMTANSS"/>
<evidence type="ECO:0000313" key="3">
    <source>
        <dbReference type="Proteomes" id="UP000017836"/>
    </source>
</evidence>
<proteinExistence type="predicted"/>
<organism evidence="2 3">
    <name type="scientific">Amborella trichopoda</name>
    <dbReference type="NCBI Taxonomy" id="13333"/>
    <lineage>
        <taxon>Eukaryota</taxon>
        <taxon>Viridiplantae</taxon>
        <taxon>Streptophyta</taxon>
        <taxon>Embryophyta</taxon>
        <taxon>Tracheophyta</taxon>
        <taxon>Spermatophyta</taxon>
        <taxon>Magnoliopsida</taxon>
        <taxon>Amborellales</taxon>
        <taxon>Amborellaceae</taxon>
        <taxon>Amborella</taxon>
    </lineage>
</organism>
<feature type="chain" id="PRO_5004659154" description="Methyltransferase-related protein" evidence="1">
    <location>
        <begin position="17"/>
        <end position="86"/>
    </location>
</feature>
<keyword evidence="3" id="KW-1185">Reference proteome</keyword>
<accession>U5DCW6</accession>
<protein>
    <recommendedName>
        <fullName evidence="4">Methyltransferase-related protein</fullName>
    </recommendedName>
</protein>